<evidence type="ECO:0000313" key="3">
    <source>
        <dbReference type="Proteomes" id="UP000257076"/>
    </source>
</evidence>
<sequence>MAKVYIDAAASFEPKFACGGVIIKDADLDFQETVLLGEMDNHEAEWATLEFALKAAEELKLTSLIVYTDSKIIVDTFDKQYVKNKKFKSYYDRVLPLTNVLDMFIITHTPRKNNRGADKLAKDRLYKERKKFNLN</sequence>
<evidence type="ECO:0000313" key="2">
    <source>
        <dbReference type="EMBL" id="REG25586.1"/>
    </source>
</evidence>
<dbReference type="Pfam" id="PF13456">
    <property type="entry name" value="RVT_3"/>
    <property type="match status" value="1"/>
</dbReference>
<keyword evidence="3" id="KW-1185">Reference proteome</keyword>
<feature type="domain" description="RNase H type-1" evidence="1">
    <location>
        <begin position="1"/>
        <end position="126"/>
    </location>
</feature>
<dbReference type="InterPro" id="IPR012337">
    <property type="entry name" value="RNaseH-like_sf"/>
</dbReference>
<dbReference type="PROSITE" id="PS50879">
    <property type="entry name" value="RNASE_H_1"/>
    <property type="match status" value="1"/>
</dbReference>
<dbReference type="RefSeq" id="WP_115884276.1">
    <property type="nucleotide sequence ID" value="NZ_CBCSHX010000001.1"/>
</dbReference>
<evidence type="ECO:0000259" key="1">
    <source>
        <dbReference type="PROSITE" id="PS50879"/>
    </source>
</evidence>
<reference evidence="2 3" key="1">
    <citation type="submission" date="2018-08" db="EMBL/GenBank/DDBJ databases">
        <title>Genomic Encyclopedia of Type Strains, Phase IV (KMG-IV): sequencing the most valuable type-strain genomes for metagenomic binning, comparative biology and taxonomic classification.</title>
        <authorList>
            <person name="Goeker M."/>
        </authorList>
    </citation>
    <scope>NUCLEOTIDE SEQUENCE [LARGE SCALE GENOMIC DNA]</scope>
    <source>
        <strain evidence="2 3">DSM 17274</strain>
    </source>
</reference>
<accession>A0A3E0B0T2</accession>
<dbReference type="Proteomes" id="UP000257076">
    <property type="component" value="Unassembled WGS sequence"/>
</dbReference>
<dbReference type="InterPro" id="IPR036397">
    <property type="entry name" value="RNaseH_sf"/>
</dbReference>
<dbReference type="Gene3D" id="3.30.420.10">
    <property type="entry name" value="Ribonuclease H-like superfamily/Ribonuclease H"/>
    <property type="match status" value="1"/>
</dbReference>
<dbReference type="InterPro" id="IPR002156">
    <property type="entry name" value="RNaseH_domain"/>
</dbReference>
<dbReference type="AlphaFoldDB" id="A0A3E0B0T2"/>
<dbReference type="GO" id="GO:0003676">
    <property type="term" value="F:nucleic acid binding"/>
    <property type="evidence" value="ECO:0007669"/>
    <property type="project" value="InterPro"/>
</dbReference>
<dbReference type="EMBL" id="QUMW01000009">
    <property type="protein sequence ID" value="REG25586.1"/>
    <property type="molecule type" value="Genomic_DNA"/>
</dbReference>
<organism evidence="2 3">
    <name type="scientific">Jeotgalicoccus halotolerans</name>
    <dbReference type="NCBI Taxonomy" id="157227"/>
    <lineage>
        <taxon>Bacteria</taxon>
        <taxon>Bacillati</taxon>
        <taxon>Bacillota</taxon>
        <taxon>Bacilli</taxon>
        <taxon>Bacillales</taxon>
        <taxon>Staphylococcaceae</taxon>
        <taxon>Jeotgalicoccus</taxon>
    </lineage>
</organism>
<dbReference type="CDD" id="cd09279">
    <property type="entry name" value="RNase_HI_like"/>
    <property type="match status" value="1"/>
</dbReference>
<dbReference type="OrthoDB" id="7845843at2"/>
<proteinExistence type="predicted"/>
<dbReference type="GO" id="GO:0004523">
    <property type="term" value="F:RNA-DNA hybrid ribonuclease activity"/>
    <property type="evidence" value="ECO:0007669"/>
    <property type="project" value="InterPro"/>
</dbReference>
<gene>
    <name evidence="2" type="ORF">DFR63_0627</name>
</gene>
<name>A0A3E0B0T2_9STAP</name>
<protein>
    <submittedName>
        <fullName evidence="2">RNase HI</fullName>
    </submittedName>
</protein>
<dbReference type="SUPFAM" id="SSF53098">
    <property type="entry name" value="Ribonuclease H-like"/>
    <property type="match status" value="1"/>
</dbReference>
<comment type="caution">
    <text evidence="2">The sequence shown here is derived from an EMBL/GenBank/DDBJ whole genome shotgun (WGS) entry which is preliminary data.</text>
</comment>